<keyword evidence="3" id="KW-1185">Reference proteome</keyword>
<evidence type="ECO:0000256" key="1">
    <source>
        <dbReference type="SAM" id="Phobius"/>
    </source>
</evidence>
<reference evidence="3" key="1">
    <citation type="submission" date="2010-08" db="EMBL/GenBank/DDBJ databases">
        <authorList>
            <consortium name="Caenorhabditis japonica Sequencing Consortium"/>
            <person name="Wilson R.K."/>
        </authorList>
    </citation>
    <scope>NUCLEOTIDE SEQUENCE [LARGE SCALE GENOMIC DNA]</scope>
    <source>
        <strain evidence="3">DF5081</strain>
    </source>
</reference>
<protein>
    <submittedName>
        <fullName evidence="2">Uncharacterized protein</fullName>
    </submittedName>
</protein>
<evidence type="ECO:0000313" key="3">
    <source>
        <dbReference type="Proteomes" id="UP000005237"/>
    </source>
</evidence>
<keyword evidence="1" id="KW-0472">Membrane</keyword>
<proteinExistence type="predicted"/>
<reference evidence="2" key="2">
    <citation type="submission" date="2022-06" db="UniProtKB">
        <authorList>
            <consortium name="EnsemblMetazoa"/>
        </authorList>
    </citation>
    <scope>IDENTIFICATION</scope>
    <source>
        <strain evidence="2">DF5081</strain>
    </source>
</reference>
<evidence type="ECO:0000313" key="2">
    <source>
        <dbReference type="EnsemblMetazoa" id="CJA27343.1"/>
    </source>
</evidence>
<feature type="transmembrane region" description="Helical" evidence="1">
    <location>
        <begin position="37"/>
        <end position="62"/>
    </location>
</feature>
<keyword evidence="1" id="KW-0812">Transmembrane</keyword>
<dbReference type="EnsemblMetazoa" id="CJA27343.1">
    <property type="protein sequence ID" value="CJA27343.1"/>
    <property type="gene ID" value="WBGene00182915"/>
</dbReference>
<dbReference type="AlphaFoldDB" id="A0A8R1E939"/>
<accession>A0A8R1E939</accession>
<name>A0A8R1E939_CAEJA</name>
<sequence>MPSIWRKLNEYTTWFLWGKIPYSQLNAVEKQDARRDLYFRLFLIANAPICAAFYVTFVISIYPSMWLSDGLCRVLPESLKKPTKIVCFAIYASLNIVSFSVSYIYFIIPCYKFVFTKLFSLDYDYES</sequence>
<organism evidence="2 3">
    <name type="scientific">Caenorhabditis japonica</name>
    <dbReference type="NCBI Taxonomy" id="281687"/>
    <lineage>
        <taxon>Eukaryota</taxon>
        <taxon>Metazoa</taxon>
        <taxon>Ecdysozoa</taxon>
        <taxon>Nematoda</taxon>
        <taxon>Chromadorea</taxon>
        <taxon>Rhabditida</taxon>
        <taxon>Rhabditina</taxon>
        <taxon>Rhabditomorpha</taxon>
        <taxon>Rhabditoidea</taxon>
        <taxon>Rhabditidae</taxon>
        <taxon>Peloderinae</taxon>
        <taxon>Caenorhabditis</taxon>
    </lineage>
</organism>
<keyword evidence="1" id="KW-1133">Transmembrane helix</keyword>
<dbReference type="Proteomes" id="UP000005237">
    <property type="component" value="Unassembled WGS sequence"/>
</dbReference>
<feature type="transmembrane region" description="Helical" evidence="1">
    <location>
        <begin position="82"/>
        <end position="108"/>
    </location>
</feature>